<evidence type="ECO:0000313" key="1">
    <source>
        <dbReference type="EMBL" id="NBD28003.1"/>
    </source>
</evidence>
<protein>
    <submittedName>
        <fullName evidence="1">Uncharacterized protein</fullName>
    </submittedName>
</protein>
<dbReference type="SUPFAM" id="SSF52172">
    <property type="entry name" value="CheY-like"/>
    <property type="match status" value="1"/>
</dbReference>
<gene>
    <name evidence="1" type="ORF">GT019_29410</name>
</gene>
<keyword evidence="2" id="KW-1185">Reference proteome</keyword>
<sequence>MKYPQSYTDFMSSALTEEEYVKRTSWQEIKELRGNPLLFSLYLLKFRNPGNRRMALFKASGMKREDLEKLLMSGSSLVTALKRESNRQIRPGVISKFCILFRITFSWGARAYPAEDFNFHTFDYVEDGLITKEDKLISLLSPVMDINWSVNGYQLKLDGAETIYLRIEQRPGLVILDLMNPRIDLLELLISILQTVSGKWRFQQMPSLVVGHSFYVFFGSNEESLIEKVVIEEYPLIKKLYELPAVYGGK</sequence>
<reference evidence="1 2" key="1">
    <citation type="submission" date="2020-01" db="EMBL/GenBank/DDBJ databases">
        <title>Paenibacillus soybeanensis sp. nov. isolated from the nodules of soybean (Glycine max(L.) Merr).</title>
        <authorList>
            <person name="Wang H."/>
        </authorList>
    </citation>
    <scope>NUCLEOTIDE SEQUENCE [LARGE SCALE GENOMIC DNA]</scope>
    <source>
        <strain evidence="1 2">T1</strain>
    </source>
</reference>
<dbReference type="RefSeq" id="WP_161747026.1">
    <property type="nucleotide sequence ID" value="NZ_JAAAMV010000034.1"/>
</dbReference>
<comment type="caution">
    <text evidence="1">The sequence shown here is derived from an EMBL/GenBank/DDBJ whole genome shotgun (WGS) entry which is preliminary data.</text>
</comment>
<name>A0ABW9XZ54_9BACL</name>
<accession>A0ABW9XZ54</accession>
<dbReference type="InterPro" id="IPR011006">
    <property type="entry name" value="CheY-like_superfamily"/>
</dbReference>
<organism evidence="1 2">
    <name type="scientific">Paenibacillus glycinis</name>
    <dbReference type="NCBI Taxonomy" id="2697035"/>
    <lineage>
        <taxon>Bacteria</taxon>
        <taxon>Bacillati</taxon>
        <taxon>Bacillota</taxon>
        <taxon>Bacilli</taxon>
        <taxon>Bacillales</taxon>
        <taxon>Paenibacillaceae</taxon>
        <taxon>Paenibacillus</taxon>
    </lineage>
</organism>
<evidence type="ECO:0000313" key="2">
    <source>
        <dbReference type="Proteomes" id="UP000665561"/>
    </source>
</evidence>
<dbReference type="EMBL" id="JAAAMV010000034">
    <property type="protein sequence ID" value="NBD28003.1"/>
    <property type="molecule type" value="Genomic_DNA"/>
</dbReference>
<proteinExistence type="predicted"/>
<dbReference type="Proteomes" id="UP000665561">
    <property type="component" value="Unassembled WGS sequence"/>
</dbReference>